<dbReference type="EMBL" id="QVTE01000008">
    <property type="protein sequence ID" value="RFU70902.1"/>
    <property type="molecule type" value="Genomic_DNA"/>
</dbReference>
<comment type="caution">
    <text evidence="3">The sequence shown here is derived from an EMBL/GenBank/DDBJ whole genome shotgun (WGS) entry which is preliminary data.</text>
</comment>
<dbReference type="Proteomes" id="UP000264541">
    <property type="component" value="Unassembled WGS sequence"/>
</dbReference>
<dbReference type="PANTHER" id="PTHR42879:SF2">
    <property type="entry name" value="3-OXOACYL-[ACYL-CARRIER-PROTEIN] REDUCTASE FABG"/>
    <property type="match status" value="1"/>
</dbReference>
<reference evidence="3 4" key="1">
    <citation type="submission" date="2018-08" db="EMBL/GenBank/DDBJ databases">
        <title>Bacillus chawlae sp. nov., Bacillus glennii sp. nov., and Bacillus saganii sp. nov. Isolated from the Vehicle Assembly Building at Kennedy Space Center where the Viking Spacecraft were Assembled.</title>
        <authorList>
            <person name="Seuylemezian A."/>
            <person name="Vaishampayan P."/>
        </authorList>
    </citation>
    <scope>NUCLEOTIDE SEQUENCE [LARGE SCALE GENOMIC DNA]</scope>
    <source>
        <strain evidence="3 4">V47-23a</strain>
    </source>
</reference>
<dbReference type="PRINTS" id="PR00080">
    <property type="entry name" value="SDRFAMILY"/>
</dbReference>
<keyword evidence="2" id="KW-0560">Oxidoreductase</keyword>
<dbReference type="AlphaFoldDB" id="A0A372LSZ0"/>
<sequence length="256" mass="27271">MVKLQGKIALITGSARGLGYTMASEMVKEGATVFINDVDEQSVHEAVEQLREIGGKVDGFVADVTNKQQVLNMMGYIVDRVGRLDILVNNAGGALRTPKKLEDISEEHWDLVLDVNLKGTFLASQAAVPHMRASGGGSIINISSIGGRTASIVTGVSYAAAKAGVVGFTRRLAKEVGPDGIRVNAIAPGLVLSGDRLKETWDTMPDWEQTEVLDAIPLRRLGTNNEQAKVITFLASEESGYMTGAVLDVNGGRFMG</sequence>
<dbReference type="InterPro" id="IPR036291">
    <property type="entry name" value="NAD(P)-bd_dom_sf"/>
</dbReference>
<dbReference type="NCBIfam" id="NF005559">
    <property type="entry name" value="PRK07231.1"/>
    <property type="match status" value="1"/>
</dbReference>
<dbReference type="NCBIfam" id="NF009466">
    <property type="entry name" value="PRK12826.1-2"/>
    <property type="match status" value="1"/>
</dbReference>
<dbReference type="PANTHER" id="PTHR42879">
    <property type="entry name" value="3-OXOACYL-(ACYL-CARRIER-PROTEIN) REDUCTASE"/>
    <property type="match status" value="1"/>
</dbReference>
<name>A0A372LSZ0_9BACI</name>
<dbReference type="FunFam" id="3.40.50.720:FF:000084">
    <property type="entry name" value="Short-chain dehydrogenase reductase"/>
    <property type="match status" value="1"/>
</dbReference>
<dbReference type="InterPro" id="IPR050259">
    <property type="entry name" value="SDR"/>
</dbReference>
<comment type="similarity">
    <text evidence="1">Belongs to the short-chain dehydrogenases/reductases (SDR) family.</text>
</comment>
<keyword evidence="4" id="KW-1185">Reference proteome</keyword>
<gene>
    <name evidence="3" type="ORF">D0469_02815</name>
</gene>
<dbReference type="GO" id="GO:0016491">
    <property type="term" value="F:oxidoreductase activity"/>
    <property type="evidence" value="ECO:0007669"/>
    <property type="project" value="UniProtKB-KW"/>
</dbReference>
<organism evidence="3 4">
    <name type="scientific">Peribacillus saganii</name>
    <dbReference type="NCBI Taxonomy" id="2303992"/>
    <lineage>
        <taxon>Bacteria</taxon>
        <taxon>Bacillati</taxon>
        <taxon>Bacillota</taxon>
        <taxon>Bacilli</taxon>
        <taxon>Bacillales</taxon>
        <taxon>Bacillaceae</taxon>
        <taxon>Peribacillus</taxon>
    </lineage>
</organism>
<proteinExistence type="inferred from homology"/>
<dbReference type="SUPFAM" id="SSF51735">
    <property type="entry name" value="NAD(P)-binding Rossmann-fold domains"/>
    <property type="match status" value="1"/>
</dbReference>
<dbReference type="Pfam" id="PF13561">
    <property type="entry name" value="adh_short_C2"/>
    <property type="match status" value="1"/>
</dbReference>
<evidence type="ECO:0000256" key="1">
    <source>
        <dbReference type="ARBA" id="ARBA00006484"/>
    </source>
</evidence>
<evidence type="ECO:0000256" key="2">
    <source>
        <dbReference type="ARBA" id="ARBA00023002"/>
    </source>
</evidence>
<protein>
    <submittedName>
        <fullName evidence="3">SDR family oxidoreductase</fullName>
    </submittedName>
</protein>
<dbReference type="InterPro" id="IPR002347">
    <property type="entry name" value="SDR_fam"/>
</dbReference>
<accession>A0A372LSZ0</accession>
<evidence type="ECO:0000313" key="3">
    <source>
        <dbReference type="EMBL" id="RFU70902.1"/>
    </source>
</evidence>
<dbReference type="PRINTS" id="PR00081">
    <property type="entry name" value="GDHRDH"/>
</dbReference>
<dbReference type="GO" id="GO:0008206">
    <property type="term" value="P:bile acid metabolic process"/>
    <property type="evidence" value="ECO:0007669"/>
    <property type="project" value="UniProtKB-ARBA"/>
</dbReference>
<evidence type="ECO:0000313" key="4">
    <source>
        <dbReference type="Proteomes" id="UP000264541"/>
    </source>
</evidence>
<dbReference type="CDD" id="cd05233">
    <property type="entry name" value="SDR_c"/>
    <property type="match status" value="1"/>
</dbReference>
<dbReference type="Gene3D" id="3.40.50.720">
    <property type="entry name" value="NAD(P)-binding Rossmann-like Domain"/>
    <property type="match status" value="1"/>
</dbReference>